<keyword evidence="5" id="KW-1133">Transmembrane helix</keyword>
<feature type="transmembrane region" description="Helical" evidence="5">
    <location>
        <begin position="68"/>
        <end position="88"/>
    </location>
</feature>
<sequence>MGKVNLEDLLVFAITMATLGQIVLCVPLLLADANQSQAKLPLAAFFVATGVLATGPALLLLAPSWYSLYIAAVFPAWFLLGPSFYLYVQGLTSETPWKIQRKQLIHFIPAGFGLFITGLVLTLPLAQRQAIFIDGVEVDSGLPLLTVISVFLSVFVWIAQSAYYVARIVVRLARYRKRLKDLFANNDNRELSWLYALLFIIVVAWILSLLAFMSNLAVESTLTGRLEAIFSLILVWTLAYLGLKQKPGFEGRYDDNIEVKADDENGEQTNHETTDNKKYRRSALTEEQAQRIADKINAVMEQERLYLEPDLSLNKLAQHLAISPNYISQTLNETLNCNFFDFINQWRIKSAKPMIIENKANVLTVALEVGFNARSSFYKAFKKETGMTPGEFRKSHAESAISN</sequence>
<dbReference type="PROSITE" id="PS01124">
    <property type="entry name" value="HTH_ARAC_FAMILY_2"/>
    <property type="match status" value="1"/>
</dbReference>
<dbReference type="Pfam" id="PF12833">
    <property type="entry name" value="HTH_18"/>
    <property type="match status" value="1"/>
</dbReference>
<evidence type="ECO:0000256" key="5">
    <source>
        <dbReference type="SAM" id="Phobius"/>
    </source>
</evidence>
<evidence type="ECO:0000313" key="7">
    <source>
        <dbReference type="EMBL" id="WDE04844.1"/>
    </source>
</evidence>
<evidence type="ECO:0000259" key="6">
    <source>
        <dbReference type="PROSITE" id="PS01124"/>
    </source>
</evidence>
<feature type="domain" description="HTH araC/xylS-type" evidence="6">
    <location>
        <begin position="290"/>
        <end position="395"/>
    </location>
</feature>
<dbReference type="PANTHER" id="PTHR43280:SF29">
    <property type="entry name" value="ARAC-FAMILY TRANSCRIPTIONAL REGULATOR"/>
    <property type="match status" value="1"/>
</dbReference>
<evidence type="ECO:0000256" key="4">
    <source>
        <dbReference type="SAM" id="MobiDB-lite"/>
    </source>
</evidence>
<dbReference type="AlphaFoldDB" id="A0AAF0C9F7"/>
<dbReference type="InterPro" id="IPR020449">
    <property type="entry name" value="Tscrpt_reg_AraC-type_HTH"/>
</dbReference>
<gene>
    <name evidence="7" type="ORF">SG34_026615</name>
</gene>
<feature type="transmembrane region" description="Helical" evidence="5">
    <location>
        <begin position="146"/>
        <end position="170"/>
    </location>
</feature>
<keyword evidence="3" id="KW-0804">Transcription</keyword>
<dbReference type="GO" id="GO:0003700">
    <property type="term" value="F:DNA-binding transcription factor activity"/>
    <property type="evidence" value="ECO:0007669"/>
    <property type="project" value="InterPro"/>
</dbReference>
<keyword evidence="8" id="KW-1185">Reference proteome</keyword>
<dbReference type="InterPro" id="IPR018060">
    <property type="entry name" value="HTH_AraC"/>
</dbReference>
<feature type="transmembrane region" description="Helical" evidence="5">
    <location>
        <begin position="225"/>
        <end position="243"/>
    </location>
</feature>
<feature type="compositionally biased region" description="Basic and acidic residues" evidence="4">
    <location>
        <begin position="260"/>
        <end position="277"/>
    </location>
</feature>
<keyword evidence="5" id="KW-0812">Transmembrane</keyword>
<reference evidence="7 8" key="1">
    <citation type="journal article" date="2015" name="Genome Announc.">
        <title>Draft Genome Sequences of Marine Isolates of Thalassomonas viridans and Thalassomonas actiniarum.</title>
        <authorList>
            <person name="Olonade I."/>
            <person name="van Zyl L.J."/>
            <person name="Trindade M."/>
        </authorList>
    </citation>
    <scope>NUCLEOTIDE SEQUENCE [LARGE SCALE GENOMIC DNA]</scope>
    <source>
        <strain evidence="7 8">XOM25</strain>
    </source>
</reference>
<feature type="transmembrane region" description="Helical" evidence="5">
    <location>
        <begin position="191"/>
        <end position="213"/>
    </location>
</feature>
<dbReference type="RefSeq" id="WP_044837517.1">
    <property type="nucleotide sequence ID" value="NZ_CP059733.1"/>
</dbReference>
<keyword evidence="5" id="KW-0472">Membrane</keyword>
<dbReference type="PRINTS" id="PR00032">
    <property type="entry name" value="HTHARAC"/>
</dbReference>
<evidence type="ECO:0000256" key="2">
    <source>
        <dbReference type="ARBA" id="ARBA00023125"/>
    </source>
</evidence>
<dbReference type="SMART" id="SM00342">
    <property type="entry name" value="HTH_ARAC"/>
    <property type="match status" value="1"/>
</dbReference>
<dbReference type="SUPFAM" id="SSF46689">
    <property type="entry name" value="Homeodomain-like"/>
    <property type="match status" value="1"/>
</dbReference>
<dbReference type="PANTHER" id="PTHR43280">
    <property type="entry name" value="ARAC-FAMILY TRANSCRIPTIONAL REGULATOR"/>
    <property type="match status" value="1"/>
</dbReference>
<feature type="transmembrane region" description="Helical" evidence="5">
    <location>
        <begin position="104"/>
        <end position="126"/>
    </location>
</feature>
<dbReference type="Gene3D" id="1.10.10.60">
    <property type="entry name" value="Homeodomain-like"/>
    <property type="match status" value="2"/>
</dbReference>
<dbReference type="KEGG" id="tvd:SG34_026615"/>
<proteinExistence type="predicted"/>
<dbReference type="PROSITE" id="PS00041">
    <property type="entry name" value="HTH_ARAC_FAMILY_1"/>
    <property type="match status" value="1"/>
</dbReference>
<feature type="transmembrane region" description="Helical" evidence="5">
    <location>
        <begin position="12"/>
        <end position="30"/>
    </location>
</feature>
<protein>
    <submittedName>
        <fullName evidence="7">Helix-turn-helix transcriptional regulator</fullName>
    </submittedName>
</protein>
<feature type="transmembrane region" description="Helical" evidence="5">
    <location>
        <begin position="42"/>
        <end position="62"/>
    </location>
</feature>
<evidence type="ECO:0000256" key="1">
    <source>
        <dbReference type="ARBA" id="ARBA00023015"/>
    </source>
</evidence>
<name>A0AAF0C9F7_9GAMM</name>
<dbReference type="GO" id="GO:0043565">
    <property type="term" value="F:sequence-specific DNA binding"/>
    <property type="evidence" value="ECO:0007669"/>
    <property type="project" value="InterPro"/>
</dbReference>
<keyword evidence="1" id="KW-0805">Transcription regulation</keyword>
<dbReference type="InterPro" id="IPR018062">
    <property type="entry name" value="HTH_AraC-typ_CS"/>
</dbReference>
<organism evidence="7 8">
    <name type="scientific">Thalassomonas viridans</name>
    <dbReference type="NCBI Taxonomy" id="137584"/>
    <lineage>
        <taxon>Bacteria</taxon>
        <taxon>Pseudomonadati</taxon>
        <taxon>Pseudomonadota</taxon>
        <taxon>Gammaproteobacteria</taxon>
        <taxon>Alteromonadales</taxon>
        <taxon>Colwelliaceae</taxon>
        <taxon>Thalassomonas</taxon>
    </lineage>
</organism>
<keyword evidence="2" id="KW-0238">DNA-binding</keyword>
<dbReference type="Proteomes" id="UP000032352">
    <property type="component" value="Chromosome"/>
</dbReference>
<accession>A0AAF0C9F7</accession>
<feature type="region of interest" description="Disordered" evidence="4">
    <location>
        <begin position="260"/>
        <end position="280"/>
    </location>
</feature>
<reference evidence="7 8" key="2">
    <citation type="journal article" date="2022" name="Mar. Drugs">
        <title>Bioassay-Guided Fractionation Leads to the Detection of Cholic Acid Generated by the Rare Thalassomonas sp.</title>
        <authorList>
            <person name="Pheiffer F."/>
            <person name="Schneider Y.K."/>
            <person name="Hansen E.H."/>
            <person name="Andersen J.H."/>
            <person name="Isaksson J."/>
            <person name="Busche T."/>
            <person name="R C."/>
            <person name="Kalinowski J."/>
            <person name="Zyl L.V."/>
            <person name="Trindade M."/>
        </authorList>
    </citation>
    <scope>NUCLEOTIDE SEQUENCE [LARGE SCALE GENOMIC DNA]</scope>
    <source>
        <strain evidence="7 8">XOM25</strain>
    </source>
</reference>
<evidence type="ECO:0000313" key="8">
    <source>
        <dbReference type="Proteomes" id="UP000032352"/>
    </source>
</evidence>
<evidence type="ECO:0000256" key="3">
    <source>
        <dbReference type="ARBA" id="ARBA00023163"/>
    </source>
</evidence>
<dbReference type="InterPro" id="IPR009057">
    <property type="entry name" value="Homeodomain-like_sf"/>
</dbReference>
<dbReference type="EMBL" id="CP059733">
    <property type="protein sequence ID" value="WDE04844.1"/>
    <property type="molecule type" value="Genomic_DNA"/>
</dbReference>